<evidence type="ECO:0000256" key="1">
    <source>
        <dbReference type="ARBA" id="ARBA00000085"/>
    </source>
</evidence>
<feature type="transmembrane region" description="Helical" evidence="9">
    <location>
        <begin position="167"/>
        <end position="190"/>
    </location>
</feature>
<accession>A0ABY5ZCK1</accession>
<evidence type="ECO:0000256" key="6">
    <source>
        <dbReference type="ARBA" id="ARBA00022777"/>
    </source>
</evidence>
<evidence type="ECO:0000313" key="11">
    <source>
        <dbReference type="EMBL" id="UWZ38713.1"/>
    </source>
</evidence>
<evidence type="ECO:0000256" key="5">
    <source>
        <dbReference type="ARBA" id="ARBA00022741"/>
    </source>
</evidence>
<evidence type="ECO:0000256" key="8">
    <source>
        <dbReference type="ARBA" id="ARBA00023012"/>
    </source>
</evidence>
<evidence type="ECO:0000256" key="7">
    <source>
        <dbReference type="ARBA" id="ARBA00022840"/>
    </source>
</evidence>
<keyword evidence="9" id="KW-1133">Transmembrane helix</keyword>
<sequence>MTVEDTIPGWDAGRVKVLLRGSTYRRGVFLLLGGVLLLPYALLAAAFAQSWTAPGAPRGTIVALVVFTAAVGLVPPFLHGTRALEITAARWLLGVDLPDPVPAAEGRETRLRAALWFVLHLAIGGAVVLGALISVPLALVALLQPFGGVGDAMRGQRLGPFDEHDTLGLTAVGLLVTGALGYAVAGLGALATTMAPVLLGPSPTARIAALEAQAARLAERNRLARELHDSVGHALTVTTLQAAAARQRLAEDPAFVERALVAVEEVGRHALQDLDAVLAVLRDDTTVSTTPSRSLRDLPRLIAEAGVAVDLHADGVLAEVPPHVSREGYRIVQESLTNAMRHAGRVPVTVRLSTVDGALEVLVRNPLAGRPGSPGRGLHGMAERVTLLGGRLDAGPASDGWTVSARLPFGDAR</sequence>
<dbReference type="EC" id="2.7.13.3" evidence="2"/>
<evidence type="ECO:0000256" key="2">
    <source>
        <dbReference type="ARBA" id="ARBA00012438"/>
    </source>
</evidence>
<proteinExistence type="predicted"/>
<keyword evidence="8" id="KW-0902">Two-component regulatory system</keyword>
<organism evidence="11 12">
    <name type="scientific">Dactylosporangium roseum</name>
    <dbReference type="NCBI Taxonomy" id="47989"/>
    <lineage>
        <taxon>Bacteria</taxon>
        <taxon>Bacillati</taxon>
        <taxon>Actinomycetota</taxon>
        <taxon>Actinomycetes</taxon>
        <taxon>Micromonosporales</taxon>
        <taxon>Micromonosporaceae</taxon>
        <taxon>Dactylosporangium</taxon>
    </lineage>
</organism>
<feature type="transmembrane region" description="Helical" evidence="9">
    <location>
        <begin position="60"/>
        <end position="78"/>
    </location>
</feature>
<evidence type="ECO:0000256" key="9">
    <source>
        <dbReference type="SAM" id="Phobius"/>
    </source>
</evidence>
<name>A0ABY5ZCK1_9ACTN</name>
<dbReference type="EMBL" id="CP073721">
    <property type="protein sequence ID" value="UWZ38713.1"/>
    <property type="molecule type" value="Genomic_DNA"/>
</dbReference>
<evidence type="ECO:0000313" key="12">
    <source>
        <dbReference type="Proteomes" id="UP001058271"/>
    </source>
</evidence>
<feature type="transmembrane region" description="Helical" evidence="9">
    <location>
        <begin position="28"/>
        <end position="48"/>
    </location>
</feature>
<feature type="transmembrane region" description="Helical" evidence="9">
    <location>
        <begin position="114"/>
        <end position="147"/>
    </location>
</feature>
<dbReference type="CDD" id="cd16917">
    <property type="entry name" value="HATPase_UhpB-NarQ-NarX-like"/>
    <property type="match status" value="1"/>
</dbReference>
<dbReference type="PANTHER" id="PTHR24421">
    <property type="entry name" value="NITRATE/NITRITE SENSOR PROTEIN NARX-RELATED"/>
    <property type="match status" value="1"/>
</dbReference>
<keyword evidence="3" id="KW-0597">Phosphoprotein</keyword>
<keyword evidence="7" id="KW-0067">ATP-binding</keyword>
<dbReference type="PANTHER" id="PTHR24421:SF10">
    <property type="entry name" value="NITRATE_NITRITE SENSOR PROTEIN NARQ"/>
    <property type="match status" value="1"/>
</dbReference>
<dbReference type="InterPro" id="IPR050482">
    <property type="entry name" value="Sensor_HK_TwoCompSys"/>
</dbReference>
<keyword evidence="6 11" id="KW-0418">Kinase</keyword>
<feature type="domain" description="Signal transduction histidine kinase subgroup 3 dimerisation and phosphoacceptor" evidence="10">
    <location>
        <begin position="219"/>
        <end position="284"/>
    </location>
</feature>
<dbReference type="InterPro" id="IPR036890">
    <property type="entry name" value="HATPase_C_sf"/>
</dbReference>
<comment type="catalytic activity">
    <reaction evidence="1">
        <text>ATP + protein L-histidine = ADP + protein N-phospho-L-histidine.</text>
        <dbReference type="EC" id="2.7.13.3"/>
    </reaction>
</comment>
<dbReference type="Gene3D" id="3.30.565.10">
    <property type="entry name" value="Histidine kinase-like ATPase, C-terminal domain"/>
    <property type="match status" value="1"/>
</dbReference>
<dbReference type="Pfam" id="PF07730">
    <property type="entry name" value="HisKA_3"/>
    <property type="match status" value="1"/>
</dbReference>
<dbReference type="InterPro" id="IPR011712">
    <property type="entry name" value="Sig_transdc_His_kin_sub3_dim/P"/>
</dbReference>
<dbReference type="Gene3D" id="1.20.5.1930">
    <property type="match status" value="1"/>
</dbReference>
<keyword evidence="5" id="KW-0547">Nucleotide-binding</keyword>
<evidence type="ECO:0000256" key="4">
    <source>
        <dbReference type="ARBA" id="ARBA00022679"/>
    </source>
</evidence>
<dbReference type="Proteomes" id="UP001058271">
    <property type="component" value="Chromosome"/>
</dbReference>
<reference evidence="11" key="1">
    <citation type="submission" date="2021-04" db="EMBL/GenBank/DDBJ databases">
        <title>Biosynthetic gene clusters of Dactylosporangioum roseum.</title>
        <authorList>
            <person name="Hartkoorn R.C."/>
            <person name="Beaudoing E."/>
            <person name="Hot D."/>
            <person name="Moureu S."/>
        </authorList>
    </citation>
    <scope>NUCLEOTIDE SEQUENCE</scope>
    <source>
        <strain evidence="11">NRRL B-16295</strain>
    </source>
</reference>
<dbReference type="SUPFAM" id="SSF55874">
    <property type="entry name" value="ATPase domain of HSP90 chaperone/DNA topoisomerase II/histidine kinase"/>
    <property type="match status" value="1"/>
</dbReference>
<evidence type="ECO:0000256" key="3">
    <source>
        <dbReference type="ARBA" id="ARBA00022553"/>
    </source>
</evidence>
<dbReference type="GO" id="GO:0016301">
    <property type="term" value="F:kinase activity"/>
    <property type="evidence" value="ECO:0007669"/>
    <property type="project" value="UniProtKB-KW"/>
</dbReference>
<keyword evidence="12" id="KW-1185">Reference proteome</keyword>
<protein>
    <recommendedName>
        <fullName evidence="2">histidine kinase</fullName>
        <ecNumber evidence="2">2.7.13.3</ecNumber>
    </recommendedName>
</protein>
<keyword evidence="9" id="KW-0812">Transmembrane</keyword>
<gene>
    <name evidence="11" type="ORF">Drose_11085</name>
</gene>
<keyword evidence="9" id="KW-0472">Membrane</keyword>
<evidence type="ECO:0000259" key="10">
    <source>
        <dbReference type="Pfam" id="PF07730"/>
    </source>
</evidence>
<keyword evidence="4" id="KW-0808">Transferase</keyword>